<feature type="domain" description="Helix-turn-helix" evidence="2">
    <location>
        <begin position="42"/>
        <end position="92"/>
    </location>
</feature>
<dbReference type="Proteomes" id="UP000464178">
    <property type="component" value="Chromosome"/>
</dbReference>
<protein>
    <recommendedName>
        <fullName evidence="2">Helix-turn-helix domain-containing protein</fullName>
    </recommendedName>
</protein>
<accession>A0A6P2CYY2</accession>
<feature type="region of interest" description="Disordered" evidence="1">
    <location>
        <begin position="94"/>
        <end position="118"/>
    </location>
</feature>
<proteinExistence type="predicted"/>
<evidence type="ECO:0000313" key="3">
    <source>
        <dbReference type="EMBL" id="VTR93335.1"/>
    </source>
</evidence>
<evidence type="ECO:0000259" key="2">
    <source>
        <dbReference type="Pfam" id="PF12728"/>
    </source>
</evidence>
<keyword evidence="4" id="KW-1185">Reference proteome</keyword>
<evidence type="ECO:0000256" key="1">
    <source>
        <dbReference type="SAM" id="MobiDB-lite"/>
    </source>
</evidence>
<dbReference type="InterPro" id="IPR041657">
    <property type="entry name" value="HTH_17"/>
</dbReference>
<gene>
    <name evidence="3" type="ORF">SOIL9_43790</name>
</gene>
<organism evidence="3 4">
    <name type="scientific">Gemmata massiliana</name>
    <dbReference type="NCBI Taxonomy" id="1210884"/>
    <lineage>
        <taxon>Bacteria</taxon>
        <taxon>Pseudomonadati</taxon>
        <taxon>Planctomycetota</taxon>
        <taxon>Planctomycetia</taxon>
        <taxon>Gemmatales</taxon>
        <taxon>Gemmataceae</taxon>
        <taxon>Gemmata</taxon>
    </lineage>
</organism>
<dbReference type="RefSeq" id="WP_162668076.1">
    <property type="nucleotide sequence ID" value="NZ_LR593886.1"/>
</dbReference>
<reference evidence="3 4" key="1">
    <citation type="submission" date="2019-05" db="EMBL/GenBank/DDBJ databases">
        <authorList>
            <consortium name="Science for Life Laboratories"/>
        </authorList>
    </citation>
    <scope>NUCLEOTIDE SEQUENCE [LARGE SCALE GENOMIC DNA]</scope>
    <source>
        <strain evidence="3">Soil9</strain>
    </source>
</reference>
<sequence>MVKPSQNSSGRPLAQGRDDFTAFVADIVEAVRAAGCATGRGLTTAEVARRYRVGEDRVRAWIKSGLLKAVNTADVACGKPRFVVLPEALAEFERTRSPAPRRRRPSNQIDFFPDSDAA</sequence>
<dbReference type="KEGG" id="gms:SOIL9_43790"/>
<dbReference type="Pfam" id="PF12728">
    <property type="entry name" value="HTH_17"/>
    <property type="match status" value="1"/>
</dbReference>
<name>A0A6P2CYY2_9BACT</name>
<dbReference type="AlphaFoldDB" id="A0A6P2CYY2"/>
<dbReference type="EMBL" id="LR593886">
    <property type="protein sequence ID" value="VTR93335.1"/>
    <property type="molecule type" value="Genomic_DNA"/>
</dbReference>
<evidence type="ECO:0000313" key="4">
    <source>
        <dbReference type="Proteomes" id="UP000464178"/>
    </source>
</evidence>